<sequence>MVFIGFVKKLNSTLFSKITSKNELFLLNGKEISYCELCGIVISISSNNIIICDFFGLMEIYKSADIVPKGKGPFIFIIKLYSKRGTIYGYCKNIRSVSIYEEISFNIEVKALIASFCY</sequence>
<evidence type="ECO:0000313" key="2">
    <source>
        <dbReference type="Proteomes" id="UP000011082"/>
    </source>
</evidence>
<proteinExistence type="predicted"/>
<dbReference type="Proteomes" id="UP000011082">
    <property type="component" value="Unassembled WGS sequence"/>
</dbReference>
<dbReference type="AlphaFoldDB" id="L2GKM0"/>
<dbReference type="RefSeq" id="XP_007604952.1">
    <property type="nucleotide sequence ID" value="XM_007604890.1"/>
</dbReference>
<organism evidence="1 2">
    <name type="scientific">Vittaforma corneae (strain ATCC 50505)</name>
    <name type="common">Microsporidian parasite</name>
    <name type="synonym">Nosema corneum</name>
    <dbReference type="NCBI Taxonomy" id="993615"/>
    <lineage>
        <taxon>Eukaryota</taxon>
        <taxon>Fungi</taxon>
        <taxon>Fungi incertae sedis</taxon>
        <taxon>Microsporidia</taxon>
        <taxon>Nosematidae</taxon>
        <taxon>Vittaforma</taxon>
    </lineage>
</organism>
<dbReference type="InParanoid" id="L2GKM0"/>
<accession>L2GKM0</accession>
<reference evidence="2" key="1">
    <citation type="submission" date="2011-05" db="EMBL/GenBank/DDBJ databases">
        <title>The genome sequence of Vittaforma corneae strain ATCC 50505.</title>
        <authorList>
            <consortium name="The Broad Institute Genome Sequencing Platform"/>
            <person name="Cuomo C."/>
            <person name="Didier E."/>
            <person name="Bowers L."/>
            <person name="Young S.K."/>
            <person name="Zeng Q."/>
            <person name="Gargeya S."/>
            <person name="Fitzgerald M."/>
            <person name="Haas B."/>
            <person name="Abouelleil A."/>
            <person name="Alvarado L."/>
            <person name="Arachchi H.M."/>
            <person name="Berlin A."/>
            <person name="Chapman S.B."/>
            <person name="Gearin G."/>
            <person name="Goldberg J."/>
            <person name="Griggs A."/>
            <person name="Gujja S."/>
            <person name="Hansen M."/>
            <person name="Heiman D."/>
            <person name="Howarth C."/>
            <person name="Larimer J."/>
            <person name="Lui A."/>
            <person name="MacDonald P.J.P."/>
            <person name="McCowen C."/>
            <person name="Montmayeur A."/>
            <person name="Murphy C."/>
            <person name="Neiman D."/>
            <person name="Pearson M."/>
            <person name="Priest M."/>
            <person name="Roberts A."/>
            <person name="Saif S."/>
            <person name="Shea T."/>
            <person name="Sisk P."/>
            <person name="Stolte C."/>
            <person name="Sykes S."/>
            <person name="Wortman J."/>
            <person name="Nusbaum C."/>
            <person name="Birren B."/>
        </authorList>
    </citation>
    <scope>NUCLEOTIDE SEQUENCE [LARGE SCALE GENOMIC DNA]</scope>
    <source>
        <strain evidence="2">ATCC 50505</strain>
    </source>
</reference>
<keyword evidence="2" id="KW-1185">Reference proteome</keyword>
<name>L2GKM0_VITCO</name>
<gene>
    <name evidence="1" type="ORF">VICG_01506</name>
</gene>
<dbReference type="GeneID" id="19882217"/>
<dbReference type="HOGENOM" id="CLU_2074971_0_0_1"/>
<dbReference type="VEuPathDB" id="MicrosporidiaDB:VICG_01506"/>
<evidence type="ECO:0000313" key="1">
    <source>
        <dbReference type="EMBL" id="ELA41401.1"/>
    </source>
</evidence>
<dbReference type="EMBL" id="JH370144">
    <property type="protein sequence ID" value="ELA41401.1"/>
    <property type="molecule type" value="Genomic_DNA"/>
</dbReference>
<protein>
    <submittedName>
        <fullName evidence="1">Uncharacterized protein</fullName>
    </submittedName>
</protein>